<evidence type="ECO:0000256" key="1">
    <source>
        <dbReference type="SAM" id="Phobius"/>
    </source>
</evidence>
<protein>
    <submittedName>
        <fullName evidence="2">Uncharacterized protein</fullName>
    </submittedName>
</protein>
<dbReference type="Proteomes" id="UP000240883">
    <property type="component" value="Unassembled WGS sequence"/>
</dbReference>
<dbReference type="OrthoDB" id="4159814at2759"/>
<sequence length="92" mass="10433">MPALVKRSDTEIPPELIVLIVMIAAAFLVCCGFAIHKAFGLDDGNTFKPMSQEQEQYMVDVRMRNLKMLEYEGMMGRIHGRERSDAGPFRNV</sequence>
<feature type="transmembrane region" description="Helical" evidence="1">
    <location>
        <begin position="16"/>
        <end position="35"/>
    </location>
</feature>
<evidence type="ECO:0000313" key="2">
    <source>
        <dbReference type="EMBL" id="PSN64044.1"/>
    </source>
</evidence>
<proteinExistence type="predicted"/>
<dbReference type="AlphaFoldDB" id="A0A2T2NF29"/>
<name>A0A2T2NF29_CORCC</name>
<gene>
    <name evidence="2" type="ORF">BS50DRAFT_637348</name>
</gene>
<accession>A0A2T2NF29</accession>
<reference evidence="2 3" key="1">
    <citation type="journal article" date="2018" name="Front. Microbiol.">
        <title>Genome-Wide Analysis of Corynespora cassiicola Leaf Fall Disease Putative Effectors.</title>
        <authorList>
            <person name="Lopez D."/>
            <person name="Ribeiro S."/>
            <person name="Label P."/>
            <person name="Fumanal B."/>
            <person name="Venisse J.S."/>
            <person name="Kohler A."/>
            <person name="de Oliveira R.R."/>
            <person name="Labutti K."/>
            <person name="Lipzen A."/>
            <person name="Lail K."/>
            <person name="Bauer D."/>
            <person name="Ohm R.A."/>
            <person name="Barry K.W."/>
            <person name="Spatafora J."/>
            <person name="Grigoriev I.V."/>
            <person name="Martin F.M."/>
            <person name="Pujade-Renaud V."/>
        </authorList>
    </citation>
    <scope>NUCLEOTIDE SEQUENCE [LARGE SCALE GENOMIC DNA]</scope>
    <source>
        <strain evidence="2 3">Philippines</strain>
    </source>
</reference>
<keyword evidence="3" id="KW-1185">Reference proteome</keyword>
<organism evidence="2 3">
    <name type="scientific">Corynespora cassiicola Philippines</name>
    <dbReference type="NCBI Taxonomy" id="1448308"/>
    <lineage>
        <taxon>Eukaryota</taxon>
        <taxon>Fungi</taxon>
        <taxon>Dikarya</taxon>
        <taxon>Ascomycota</taxon>
        <taxon>Pezizomycotina</taxon>
        <taxon>Dothideomycetes</taxon>
        <taxon>Pleosporomycetidae</taxon>
        <taxon>Pleosporales</taxon>
        <taxon>Corynesporascaceae</taxon>
        <taxon>Corynespora</taxon>
    </lineage>
</organism>
<dbReference type="EMBL" id="KZ678139">
    <property type="protein sequence ID" value="PSN64044.1"/>
    <property type="molecule type" value="Genomic_DNA"/>
</dbReference>
<keyword evidence="1" id="KW-0812">Transmembrane</keyword>
<keyword evidence="1" id="KW-1133">Transmembrane helix</keyword>
<evidence type="ECO:0000313" key="3">
    <source>
        <dbReference type="Proteomes" id="UP000240883"/>
    </source>
</evidence>
<keyword evidence="1" id="KW-0472">Membrane</keyword>